<evidence type="ECO:0000256" key="1">
    <source>
        <dbReference type="ARBA" id="ARBA00009670"/>
    </source>
</evidence>
<dbReference type="CDD" id="cd13969">
    <property type="entry name" value="ADCK1-like"/>
    <property type="match status" value="1"/>
</dbReference>
<keyword evidence="2" id="KW-1133">Transmembrane helix</keyword>
<organism evidence="4 5">
    <name type="scientific">Lodderomyces beijingensis</name>
    <dbReference type="NCBI Taxonomy" id="1775926"/>
    <lineage>
        <taxon>Eukaryota</taxon>
        <taxon>Fungi</taxon>
        <taxon>Dikarya</taxon>
        <taxon>Ascomycota</taxon>
        <taxon>Saccharomycotina</taxon>
        <taxon>Pichiomycetes</taxon>
        <taxon>Debaryomycetaceae</taxon>
        <taxon>Candida/Lodderomyces clade</taxon>
        <taxon>Lodderomyces</taxon>
    </lineage>
</organism>
<dbReference type="PANTHER" id="PTHR43173:SF19">
    <property type="entry name" value="AARF DOMAIN-CONTAINING PROTEIN KINASE 1"/>
    <property type="match status" value="1"/>
</dbReference>
<dbReference type="InterPro" id="IPR045307">
    <property type="entry name" value="ADCK1_dom"/>
</dbReference>
<evidence type="ECO:0000313" key="5">
    <source>
        <dbReference type="Proteomes" id="UP001497383"/>
    </source>
</evidence>
<dbReference type="InterPro" id="IPR051130">
    <property type="entry name" value="Mito_struct-func_regulator"/>
</dbReference>
<comment type="similarity">
    <text evidence="1">Belongs to the protein kinase superfamily. ADCK protein kinase family.</text>
</comment>
<evidence type="ECO:0000256" key="2">
    <source>
        <dbReference type="SAM" id="Phobius"/>
    </source>
</evidence>
<dbReference type="Proteomes" id="UP001497383">
    <property type="component" value="Chromosome 7"/>
</dbReference>
<feature type="domain" description="ABC1 atypical kinase-like" evidence="3">
    <location>
        <begin position="220"/>
        <end position="468"/>
    </location>
</feature>
<dbReference type="RefSeq" id="XP_066832572.1">
    <property type="nucleotide sequence ID" value="XM_066975988.1"/>
</dbReference>
<gene>
    <name evidence="4" type="ORF">LODBEIA_P56340</name>
</gene>
<keyword evidence="2" id="KW-0472">Membrane</keyword>
<dbReference type="SUPFAM" id="SSF56112">
    <property type="entry name" value="Protein kinase-like (PK-like)"/>
    <property type="match status" value="1"/>
</dbReference>
<dbReference type="PANTHER" id="PTHR43173">
    <property type="entry name" value="ABC1 FAMILY PROTEIN"/>
    <property type="match status" value="1"/>
</dbReference>
<evidence type="ECO:0000313" key="4">
    <source>
        <dbReference type="EMBL" id="CAK9441766.1"/>
    </source>
</evidence>
<accession>A0ABP0ZTE7</accession>
<feature type="transmembrane region" description="Helical" evidence="2">
    <location>
        <begin position="107"/>
        <end position="126"/>
    </location>
</feature>
<dbReference type="InterPro" id="IPR011009">
    <property type="entry name" value="Kinase-like_dom_sf"/>
</dbReference>
<sequence length="631" mass="71487">MVAIFQNEVVLHSTAASEFPPKRPPTFFFANFAKEKPNKMIRLGRSIAPVFKPRPSLQLQYVLRPRFAGAQTVKCCSTSTSAPASTAAQATAIAKATKSKARRKSKYTKLFALGLGVGLGGAALYYTNDNFKHAILTAERVGIVTVAMVRCFALYKDTLDKSYSTDEERTEALSTTHKKAAEITLRALEKNGGIYIKLGQHLTALTYLLPREWTDTMIPLQDRCPRSSVAEIERMFETDLGVKLNDIFIEFDPEPIGVASLAQVHMARLRGNGQKVAVKVQHPSLKEFVPIDVEMTKMVFDLMYRAFPEYPLTWLGDELQNSIFTELDFKVEADNSQRTAHHFGNVAFLRIPKIIRAENRILIMECVSGSRLDNLQYLQEHQIDPAQVSVCLSHVFNDMIFSPGVALHCDPHGGNLAIRSVPKKDGYNFEIILYDHGLYRDIPLQMKRDYSHFWLAVLDNNIPEMKKYAKILAGIEGEQKFKIFISAITGRAPDAILNSKNVKKKRSLEEVDQIQHELNDNHGVLEDLMDILSSVPRMILLILKTNDLTRNLDESLGAEFGPERTFLILANYCAKTVYDESVEKINAHYRGLVWIFRRVASWVSYHGRLAELYIYDLSLKMQSLKWRSTLF</sequence>
<reference evidence="4 5" key="1">
    <citation type="submission" date="2024-03" db="EMBL/GenBank/DDBJ databases">
        <authorList>
            <person name="Brejova B."/>
        </authorList>
    </citation>
    <scope>NUCLEOTIDE SEQUENCE [LARGE SCALE GENOMIC DNA]</scope>
    <source>
        <strain evidence="4 5">CBS 14171</strain>
    </source>
</reference>
<dbReference type="GeneID" id="92210830"/>
<keyword evidence="5" id="KW-1185">Reference proteome</keyword>
<proteinExistence type="inferred from homology"/>
<dbReference type="EMBL" id="OZ022411">
    <property type="protein sequence ID" value="CAK9441766.1"/>
    <property type="molecule type" value="Genomic_DNA"/>
</dbReference>
<dbReference type="InterPro" id="IPR004147">
    <property type="entry name" value="ABC1_dom"/>
</dbReference>
<dbReference type="Pfam" id="PF03109">
    <property type="entry name" value="ABC1"/>
    <property type="match status" value="1"/>
</dbReference>
<protein>
    <recommendedName>
        <fullName evidence="3">ABC1 atypical kinase-like domain-containing protein</fullName>
    </recommendedName>
</protein>
<keyword evidence="2" id="KW-0812">Transmembrane</keyword>
<evidence type="ECO:0000259" key="3">
    <source>
        <dbReference type="Pfam" id="PF03109"/>
    </source>
</evidence>
<name>A0ABP0ZTE7_9ASCO</name>